<evidence type="ECO:0000256" key="1">
    <source>
        <dbReference type="ARBA" id="ARBA00001324"/>
    </source>
</evidence>
<dbReference type="GO" id="GO:0000272">
    <property type="term" value="P:polysaccharide catabolic process"/>
    <property type="evidence" value="ECO:0007669"/>
    <property type="project" value="UniProtKB-KW"/>
</dbReference>
<sequence>MLGTDEDQDGAFVNESQPTETSFEMKLSLLLASAAALASSAFAAPATTKKSAAYSRGHGGGSSDATPFFTTVDNTTWIIGNGVWNMTQGYQYGIKLWYKGRDCVGDAWGHYVSYNGAASDLAWLSASISSSGTYKGTKWLDVEFNAAEGDMHWVIFAGQHGAYQYFVNHDLPTLGEFRTLWRLDNTTFTHGHTDILDEALPPLEWYIAENKVQDETWSAPEGVPNDEEGVDMMGYITKYDWTSYLRDQVFYGVYGEEVGSWYINPGKDYYGGDTLKQELMVHRESATGDAVQLNMIHGTHFQAASSDDFPDGKMWGPWLWYLNDGSKPDAEKVARQEFAAWPYSWFEDADYQSRGTVKGRLRLSDGRAAAGATVFLGDNEPNKTTLDMGTDYYYTTTANSGGYFQFEDVRSGTYGLQAWSAGGKLADVNTVVLQNDVEVAKGKTTNLGKVEWEVSSKVRLFQVGDFDRKGLGFQYGGYPYTHALSELCPENITYAAGQSNDEEWCFVQARIGSWSISFTPSRSQIKKKSNDGTATLIVSIAGYSAGASSEIIVNGETVVGDLTSGMDGLANDQSVYRSCTEAGEWRYLEFEFDSDLINEGGKNEVTFHITRQTTWHGFLWDAIALEW</sequence>
<comment type="caution">
    <text evidence="12">The sequence shown here is derived from an EMBL/GenBank/DDBJ whole genome shotgun (WGS) entry which is preliminary data.</text>
</comment>
<organism evidence="12 13">
    <name type="scientific">Zalerion maritima</name>
    <dbReference type="NCBI Taxonomy" id="339359"/>
    <lineage>
        <taxon>Eukaryota</taxon>
        <taxon>Fungi</taxon>
        <taxon>Dikarya</taxon>
        <taxon>Ascomycota</taxon>
        <taxon>Pezizomycotina</taxon>
        <taxon>Sordariomycetes</taxon>
        <taxon>Lulworthiomycetidae</taxon>
        <taxon>Lulworthiales</taxon>
        <taxon>Lulworthiaceae</taxon>
        <taxon>Zalerion</taxon>
    </lineage>
</organism>
<evidence type="ECO:0000259" key="11">
    <source>
        <dbReference type="Pfam" id="PF14686"/>
    </source>
</evidence>
<dbReference type="InterPro" id="IPR051850">
    <property type="entry name" value="Polysacch_Lyase_4"/>
</dbReference>
<keyword evidence="8" id="KW-0119">Carbohydrate metabolism</keyword>
<keyword evidence="7" id="KW-0456">Lyase</keyword>
<dbReference type="Gene3D" id="2.60.120.260">
    <property type="entry name" value="Galactose-binding domain-like"/>
    <property type="match status" value="1"/>
</dbReference>
<name>A0AAD5RWQ8_9PEZI</name>
<dbReference type="SUPFAM" id="SSF74650">
    <property type="entry name" value="Galactose mutarotase-like"/>
    <property type="match status" value="1"/>
</dbReference>
<dbReference type="PANTHER" id="PTHR32018">
    <property type="entry name" value="RHAMNOGALACTURONATE LYASE FAMILY PROTEIN"/>
    <property type="match status" value="1"/>
</dbReference>
<reference evidence="12" key="1">
    <citation type="submission" date="2022-07" db="EMBL/GenBank/DDBJ databases">
        <title>Draft genome sequence of Zalerion maritima ATCC 34329, a (micro)plastics degrading marine fungus.</title>
        <authorList>
            <person name="Paco A."/>
            <person name="Goncalves M.F.M."/>
            <person name="Rocha-Santos T.A.P."/>
            <person name="Alves A."/>
        </authorList>
    </citation>
    <scope>NUCLEOTIDE SEQUENCE</scope>
    <source>
        <strain evidence="12">ATCC 34329</strain>
    </source>
</reference>
<dbReference type="Proteomes" id="UP001201980">
    <property type="component" value="Unassembled WGS sequence"/>
</dbReference>
<evidence type="ECO:0000256" key="8">
    <source>
        <dbReference type="ARBA" id="ARBA00023277"/>
    </source>
</evidence>
<dbReference type="GO" id="GO:0102210">
    <property type="term" value="F:rhamnogalacturonan endolyase activity"/>
    <property type="evidence" value="ECO:0007669"/>
    <property type="project" value="UniProtKB-EC"/>
</dbReference>
<dbReference type="InterPro" id="IPR029413">
    <property type="entry name" value="RG-lyase_II"/>
</dbReference>
<evidence type="ECO:0000256" key="3">
    <source>
        <dbReference type="ARBA" id="ARBA00010418"/>
    </source>
</evidence>
<gene>
    <name evidence="12" type="ORF">MKZ38_007761</name>
</gene>
<dbReference type="SUPFAM" id="SSF49452">
    <property type="entry name" value="Starch-binding domain-like"/>
    <property type="match status" value="1"/>
</dbReference>
<dbReference type="InterPro" id="IPR013784">
    <property type="entry name" value="Carb-bd-like_fold"/>
</dbReference>
<keyword evidence="9" id="KW-0624">Polysaccharide degradation</keyword>
<dbReference type="Pfam" id="PF14686">
    <property type="entry name" value="fn3_3"/>
    <property type="match status" value="1"/>
</dbReference>
<evidence type="ECO:0000256" key="2">
    <source>
        <dbReference type="ARBA" id="ARBA00004613"/>
    </source>
</evidence>
<evidence type="ECO:0000256" key="7">
    <source>
        <dbReference type="ARBA" id="ARBA00023239"/>
    </source>
</evidence>
<dbReference type="GO" id="GO:0005576">
    <property type="term" value="C:extracellular region"/>
    <property type="evidence" value="ECO:0007669"/>
    <property type="project" value="UniProtKB-SubCell"/>
</dbReference>
<proteinExistence type="inferred from homology"/>
<dbReference type="PANTHER" id="PTHR32018:SF1">
    <property type="entry name" value="RHAMNOGALACTURONAN ENDOLYASE"/>
    <property type="match status" value="1"/>
</dbReference>
<dbReference type="Gene3D" id="2.60.40.1120">
    <property type="entry name" value="Carboxypeptidase-like, regulatory domain"/>
    <property type="match status" value="1"/>
</dbReference>
<keyword evidence="13" id="KW-1185">Reference proteome</keyword>
<dbReference type="AlphaFoldDB" id="A0AAD5RWQ8"/>
<dbReference type="CDD" id="cd10320">
    <property type="entry name" value="RGL4_N"/>
    <property type="match status" value="1"/>
</dbReference>
<evidence type="ECO:0000259" key="10">
    <source>
        <dbReference type="Pfam" id="PF14683"/>
    </source>
</evidence>
<evidence type="ECO:0000256" key="6">
    <source>
        <dbReference type="ARBA" id="ARBA00022729"/>
    </source>
</evidence>
<protein>
    <recommendedName>
        <fullName evidence="4">rhamnogalacturonan endolyase</fullName>
        <ecNumber evidence="4">4.2.2.23</ecNumber>
    </recommendedName>
</protein>
<feature type="domain" description="Rhamnogalacturonan lyase" evidence="11">
    <location>
        <begin position="370"/>
        <end position="447"/>
    </location>
</feature>
<comment type="subcellular location">
    <subcellularLocation>
        <location evidence="2">Secreted</location>
    </subcellularLocation>
</comment>
<dbReference type="InterPro" id="IPR011013">
    <property type="entry name" value="Gal_mutarotase_sf_dom"/>
</dbReference>
<dbReference type="InterPro" id="IPR014718">
    <property type="entry name" value="GH-type_carb-bd"/>
</dbReference>
<dbReference type="InterPro" id="IPR008979">
    <property type="entry name" value="Galactose-bd-like_sf"/>
</dbReference>
<evidence type="ECO:0000256" key="5">
    <source>
        <dbReference type="ARBA" id="ARBA00022525"/>
    </source>
</evidence>
<accession>A0AAD5RWQ8</accession>
<dbReference type="Pfam" id="PF14683">
    <property type="entry name" value="CBM-like"/>
    <property type="match status" value="1"/>
</dbReference>
<comment type="catalytic activity">
    <reaction evidence="1">
        <text>Endotype eliminative cleavage of L-alpha-rhamnopyranosyl-(1-&gt;4)-alpha-D-galactopyranosyluronic acid bonds of rhamnogalacturonan I domains in ramified hairy regions of pectin leaving L-rhamnopyranose at the reducing end and 4-deoxy-4,5-unsaturated D-galactopyranosyluronic acid at the non-reducing end.</text>
        <dbReference type="EC" id="4.2.2.23"/>
    </reaction>
</comment>
<evidence type="ECO:0000256" key="9">
    <source>
        <dbReference type="ARBA" id="ARBA00023326"/>
    </source>
</evidence>
<evidence type="ECO:0000256" key="4">
    <source>
        <dbReference type="ARBA" id="ARBA00012437"/>
    </source>
</evidence>
<dbReference type="EC" id="4.2.2.23" evidence="4"/>
<keyword evidence="6" id="KW-0732">Signal</keyword>
<keyword evidence="5" id="KW-0964">Secreted</keyword>
<dbReference type="InterPro" id="IPR029411">
    <property type="entry name" value="RG-lyase_III"/>
</dbReference>
<evidence type="ECO:0000313" key="13">
    <source>
        <dbReference type="Proteomes" id="UP001201980"/>
    </source>
</evidence>
<dbReference type="SUPFAM" id="SSF49785">
    <property type="entry name" value="Galactose-binding domain-like"/>
    <property type="match status" value="1"/>
</dbReference>
<dbReference type="GO" id="GO:0030246">
    <property type="term" value="F:carbohydrate binding"/>
    <property type="evidence" value="ECO:0007669"/>
    <property type="project" value="InterPro"/>
</dbReference>
<evidence type="ECO:0000313" key="12">
    <source>
        <dbReference type="EMBL" id="KAJ2904562.1"/>
    </source>
</evidence>
<dbReference type="EMBL" id="JAKWBI020000050">
    <property type="protein sequence ID" value="KAJ2904562.1"/>
    <property type="molecule type" value="Genomic_DNA"/>
</dbReference>
<dbReference type="Gene3D" id="2.70.98.10">
    <property type="match status" value="1"/>
</dbReference>
<feature type="domain" description="Rhamnogalacturonan lyase" evidence="10">
    <location>
        <begin position="459"/>
        <end position="625"/>
    </location>
</feature>
<dbReference type="CDD" id="cd10316">
    <property type="entry name" value="RGL4_M"/>
    <property type="match status" value="1"/>
</dbReference>
<comment type="similarity">
    <text evidence="3">Belongs to the polysaccharide lyase 4 family.</text>
</comment>